<dbReference type="AlphaFoldDB" id="A0A516GQ81"/>
<feature type="signal peptide" evidence="1">
    <location>
        <begin position="1"/>
        <end position="24"/>
    </location>
</feature>
<organism evidence="2 3">
    <name type="scientific">Formosa sediminum</name>
    <dbReference type="NCBI Taxonomy" id="2594004"/>
    <lineage>
        <taxon>Bacteria</taxon>
        <taxon>Pseudomonadati</taxon>
        <taxon>Bacteroidota</taxon>
        <taxon>Flavobacteriia</taxon>
        <taxon>Flavobacteriales</taxon>
        <taxon>Flavobacteriaceae</taxon>
        <taxon>Formosa</taxon>
    </lineage>
</organism>
<evidence type="ECO:0008006" key="4">
    <source>
        <dbReference type="Google" id="ProtNLM"/>
    </source>
</evidence>
<protein>
    <recommendedName>
        <fullName evidence="4">Neuromedin U</fullName>
    </recommendedName>
</protein>
<sequence length="271" mass="29339">MNQFTMKKITVTIFVFLVAFFKAAAQDESKTETSSSAAQANNPLANMTALSFQNYLMPTLAEAPGDAFMNTTWVRFAKPIAKGKLLLRASMPFSTIGLPNETGVVNTTSGLGDFNAFLAYNLVSDATTTVGIGPSVTAPTASDDLLGTGKWQGGFAFVAFFSKSPVFQFGGLITWQASFAGDSDRDNTNLGAIQPFYFWQLGKGTYLRGAPIWVLDFKKEAYSVPLALGIGKVVKVGDTVFNLYIEPQYSIYVEGVQPVFQLLSGINLQFM</sequence>
<keyword evidence="3" id="KW-1185">Reference proteome</keyword>
<accession>A0A516GQ81</accession>
<dbReference type="KEGG" id="fop:FNB79_06630"/>
<evidence type="ECO:0000313" key="2">
    <source>
        <dbReference type="EMBL" id="QDO93662.1"/>
    </source>
</evidence>
<proteinExistence type="predicted"/>
<dbReference type="EMBL" id="CP041637">
    <property type="protein sequence ID" value="QDO93662.1"/>
    <property type="molecule type" value="Genomic_DNA"/>
</dbReference>
<dbReference type="RefSeq" id="WP_143380564.1">
    <property type="nucleotide sequence ID" value="NZ_CP041637.1"/>
</dbReference>
<name>A0A516GQ81_9FLAO</name>
<gene>
    <name evidence="2" type="ORF">FNB79_06630</name>
</gene>
<evidence type="ECO:0000313" key="3">
    <source>
        <dbReference type="Proteomes" id="UP000319209"/>
    </source>
</evidence>
<reference evidence="2 3" key="1">
    <citation type="submission" date="2019-07" db="EMBL/GenBank/DDBJ databases">
        <title>Genome sequencing for Formosa sp. PS13.</title>
        <authorList>
            <person name="Park S.-J."/>
        </authorList>
    </citation>
    <scope>NUCLEOTIDE SEQUENCE [LARGE SCALE GENOMIC DNA]</scope>
    <source>
        <strain evidence="2 3">PS13</strain>
    </source>
</reference>
<dbReference type="OrthoDB" id="9809066at2"/>
<evidence type="ECO:0000256" key="1">
    <source>
        <dbReference type="SAM" id="SignalP"/>
    </source>
</evidence>
<feature type="chain" id="PRO_5021801735" description="Neuromedin U" evidence="1">
    <location>
        <begin position="25"/>
        <end position="271"/>
    </location>
</feature>
<keyword evidence="1" id="KW-0732">Signal</keyword>
<dbReference type="Proteomes" id="UP000319209">
    <property type="component" value="Chromosome"/>
</dbReference>